<proteinExistence type="predicted"/>
<sequence>MSVSIKIFGIYQNIILSNLISSSNKIKEKYENKQHRFSVQDLYLLYYENLFDTSDEVDKGINLLFLNYTKQHCFLLAEMMDYYFSDFNWQNVNNLESYNASYILEKSQLLGLIDWYIALSIPIDEQGQIYFKNKYFKEAQDITNKYYNDLSDIEFFKISGNSFIKLKEEIQNSKFDYYFYTYSF</sequence>
<organism evidence="1 2">
    <name type="scientific">Flavobacterium psychroterrae</name>
    <dbReference type="NCBI Taxonomy" id="2133767"/>
    <lineage>
        <taxon>Bacteria</taxon>
        <taxon>Pseudomonadati</taxon>
        <taxon>Bacteroidota</taxon>
        <taxon>Flavobacteriia</taxon>
        <taxon>Flavobacteriales</taxon>
        <taxon>Flavobacteriaceae</taxon>
        <taxon>Flavobacterium</taxon>
    </lineage>
</organism>
<evidence type="ECO:0000313" key="1">
    <source>
        <dbReference type="EMBL" id="MBS7233020.1"/>
    </source>
</evidence>
<dbReference type="RefSeq" id="WP_213304414.1">
    <property type="nucleotide sequence ID" value="NZ_JAGYVZ010000019.1"/>
</dbReference>
<keyword evidence="2" id="KW-1185">Reference proteome</keyword>
<gene>
    <name evidence="1" type="ORF">KHA90_18520</name>
</gene>
<dbReference type="Proteomes" id="UP000722625">
    <property type="component" value="Unassembled WGS sequence"/>
</dbReference>
<name>A0ABS5PGQ5_9FLAO</name>
<evidence type="ECO:0000313" key="2">
    <source>
        <dbReference type="Proteomes" id="UP000722625"/>
    </source>
</evidence>
<accession>A0ABS5PGQ5</accession>
<protein>
    <submittedName>
        <fullName evidence="1">Uncharacterized protein</fullName>
    </submittedName>
</protein>
<reference evidence="1 2" key="1">
    <citation type="journal article" date="2018" name="Int. J. Syst. Evol. Microbiol.">
        <title>Flavobacterium chryseum sp. nov. and Flavobacterium psychroterrae sp. nov., novel environmental bacteria isolated from Antarctica.</title>
        <authorList>
            <person name="Kralova S."/>
            <person name="Svec P."/>
            <person name="Busse H.J."/>
            <person name="Stankova E."/>
            <person name="Vaczi P."/>
            <person name="Sedlacek I."/>
        </authorList>
    </citation>
    <scope>NUCLEOTIDE SEQUENCE [LARGE SCALE GENOMIC DNA]</scope>
    <source>
        <strain evidence="1 2">CCM 8827</strain>
    </source>
</reference>
<comment type="caution">
    <text evidence="1">The sequence shown here is derived from an EMBL/GenBank/DDBJ whole genome shotgun (WGS) entry which is preliminary data.</text>
</comment>
<dbReference type="EMBL" id="JAGYVZ010000019">
    <property type="protein sequence ID" value="MBS7233020.1"/>
    <property type="molecule type" value="Genomic_DNA"/>
</dbReference>